<name>A0AAW0LK91_QUESU</name>
<feature type="region of interest" description="Disordered" evidence="1">
    <location>
        <begin position="1"/>
        <end position="36"/>
    </location>
</feature>
<accession>A0AAW0LK91</accession>
<dbReference type="EMBL" id="PKMF04000087">
    <property type="protein sequence ID" value="KAK7851438.1"/>
    <property type="molecule type" value="Genomic_DNA"/>
</dbReference>
<organism evidence="2 3">
    <name type="scientific">Quercus suber</name>
    <name type="common">Cork oak</name>
    <dbReference type="NCBI Taxonomy" id="58331"/>
    <lineage>
        <taxon>Eukaryota</taxon>
        <taxon>Viridiplantae</taxon>
        <taxon>Streptophyta</taxon>
        <taxon>Embryophyta</taxon>
        <taxon>Tracheophyta</taxon>
        <taxon>Spermatophyta</taxon>
        <taxon>Magnoliopsida</taxon>
        <taxon>eudicotyledons</taxon>
        <taxon>Gunneridae</taxon>
        <taxon>Pentapetalae</taxon>
        <taxon>rosids</taxon>
        <taxon>fabids</taxon>
        <taxon>Fagales</taxon>
        <taxon>Fagaceae</taxon>
        <taxon>Quercus</taxon>
    </lineage>
</organism>
<evidence type="ECO:0000313" key="2">
    <source>
        <dbReference type="EMBL" id="KAK7851438.1"/>
    </source>
</evidence>
<comment type="caution">
    <text evidence="2">The sequence shown here is derived from an EMBL/GenBank/DDBJ whole genome shotgun (WGS) entry which is preliminary data.</text>
</comment>
<sequence>MLGLSESGTTEQSDFDKDEEVEDNDKEEDEQQAPICSLLVPASSKPGKIEMYSPAFYAACTAGDKERKKDDIDQPATAIIIATKNRITEMVEKSLNNIL</sequence>
<keyword evidence="3" id="KW-1185">Reference proteome</keyword>
<dbReference type="Proteomes" id="UP000237347">
    <property type="component" value="Unassembled WGS sequence"/>
</dbReference>
<proteinExistence type="predicted"/>
<evidence type="ECO:0000256" key="1">
    <source>
        <dbReference type="SAM" id="MobiDB-lite"/>
    </source>
</evidence>
<feature type="compositionally biased region" description="Acidic residues" evidence="1">
    <location>
        <begin position="16"/>
        <end position="31"/>
    </location>
</feature>
<feature type="compositionally biased region" description="Polar residues" evidence="1">
    <location>
        <begin position="1"/>
        <end position="12"/>
    </location>
</feature>
<dbReference type="AlphaFoldDB" id="A0AAW0LK91"/>
<reference evidence="2 3" key="1">
    <citation type="journal article" date="2018" name="Sci. Data">
        <title>The draft genome sequence of cork oak.</title>
        <authorList>
            <person name="Ramos A.M."/>
            <person name="Usie A."/>
            <person name="Barbosa P."/>
            <person name="Barros P.M."/>
            <person name="Capote T."/>
            <person name="Chaves I."/>
            <person name="Simoes F."/>
            <person name="Abreu I."/>
            <person name="Carrasquinho I."/>
            <person name="Faro C."/>
            <person name="Guimaraes J.B."/>
            <person name="Mendonca D."/>
            <person name="Nobrega F."/>
            <person name="Rodrigues L."/>
            <person name="Saibo N.J.M."/>
            <person name="Varela M.C."/>
            <person name="Egas C."/>
            <person name="Matos J."/>
            <person name="Miguel C.M."/>
            <person name="Oliveira M.M."/>
            <person name="Ricardo C.P."/>
            <person name="Goncalves S."/>
        </authorList>
    </citation>
    <scope>NUCLEOTIDE SEQUENCE [LARGE SCALE GENOMIC DNA]</scope>
    <source>
        <strain evidence="3">cv. HL8</strain>
    </source>
</reference>
<gene>
    <name evidence="2" type="ORF">CFP56_041906</name>
</gene>
<evidence type="ECO:0000313" key="3">
    <source>
        <dbReference type="Proteomes" id="UP000237347"/>
    </source>
</evidence>
<protein>
    <submittedName>
        <fullName evidence="2">Uncharacterized protein</fullName>
    </submittedName>
</protein>